<evidence type="ECO:0000256" key="2">
    <source>
        <dbReference type="SAM" id="SignalP"/>
    </source>
</evidence>
<evidence type="ECO:0000313" key="4">
    <source>
        <dbReference type="Proteomes" id="UP001065265"/>
    </source>
</evidence>
<protein>
    <recommendedName>
        <fullName evidence="5">Secreted protein</fullName>
    </recommendedName>
</protein>
<dbReference type="RefSeq" id="WP_265557882.1">
    <property type="nucleotide sequence ID" value="NZ_CP092471.1"/>
</dbReference>
<dbReference type="EMBL" id="CP092471">
    <property type="protein sequence ID" value="UVI38708.1"/>
    <property type="molecule type" value="Genomic_DNA"/>
</dbReference>
<keyword evidence="2" id="KW-0732">Signal</keyword>
<proteinExistence type="predicted"/>
<feature type="region of interest" description="Disordered" evidence="1">
    <location>
        <begin position="50"/>
        <end position="86"/>
    </location>
</feature>
<sequence>MNLKLTITICLGLLLMVAVALRDEGTVDRIAQSEGTTVGDGSVARIEMPSSAAQASLSPSGTGDSAIDVAPFPSSPEAFWPPATSGTVPVYEPRSVRIEVPQQVIDPEAAADSPIR</sequence>
<evidence type="ECO:0000256" key="1">
    <source>
        <dbReference type="SAM" id="MobiDB-lite"/>
    </source>
</evidence>
<feature type="chain" id="PRO_5046289230" description="Secreted protein" evidence="2">
    <location>
        <begin position="21"/>
        <end position="116"/>
    </location>
</feature>
<name>A0ABY5SVX6_9SPHN</name>
<keyword evidence="4" id="KW-1185">Reference proteome</keyword>
<organism evidence="3 4">
    <name type="scientific">Qipengyuania spongiae</name>
    <dbReference type="NCBI Taxonomy" id="2909673"/>
    <lineage>
        <taxon>Bacteria</taxon>
        <taxon>Pseudomonadati</taxon>
        <taxon>Pseudomonadota</taxon>
        <taxon>Alphaproteobacteria</taxon>
        <taxon>Sphingomonadales</taxon>
        <taxon>Erythrobacteraceae</taxon>
        <taxon>Qipengyuania</taxon>
    </lineage>
</organism>
<evidence type="ECO:0000313" key="3">
    <source>
        <dbReference type="EMBL" id="UVI38708.1"/>
    </source>
</evidence>
<feature type="compositionally biased region" description="Low complexity" evidence="1">
    <location>
        <begin position="50"/>
        <end position="60"/>
    </location>
</feature>
<feature type="signal peptide" evidence="2">
    <location>
        <begin position="1"/>
        <end position="20"/>
    </location>
</feature>
<gene>
    <name evidence="3" type="ORF">L1F33_10665</name>
</gene>
<dbReference type="Proteomes" id="UP001065265">
    <property type="component" value="Chromosome"/>
</dbReference>
<accession>A0ABY5SVX6</accession>
<evidence type="ECO:0008006" key="5">
    <source>
        <dbReference type="Google" id="ProtNLM"/>
    </source>
</evidence>
<reference evidence="3" key="1">
    <citation type="submission" date="2022-02" db="EMBL/GenBank/DDBJ databases">
        <title>Qipengyuania spongiae sp. nov., isolated from marine sponge.</title>
        <authorList>
            <person name="Li Z."/>
            <person name="Zhang M."/>
        </authorList>
    </citation>
    <scope>NUCLEOTIDE SEQUENCE</scope>
    <source>
        <strain evidence="3">PHS-Z21</strain>
    </source>
</reference>